<evidence type="ECO:0000256" key="1">
    <source>
        <dbReference type="SAM" id="SignalP"/>
    </source>
</evidence>
<sequence length="207" mass="23084">MFMNSTIFFSTWLLALTACQSNSTPPVAQEVAALKAPNSGPAPESGLAATNPERIQDTMLTVNGLRHRELTTQLLERQLGRPDSIKKGAVECGGYFATETSPEGDWWYYGNTMYEVNGTRAILYSFDVTTGKFKGKLGKLILDQNTTLEDVRRFYPLSAKEAEKPASGQRGEEMSLPFEYKGEMMDDSLILLFRKGRLQEVVFFSPC</sequence>
<dbReference type="Proteomes" id="UP000198131">
    <property type="component" value="Unassembled WGS sequence"/>
</dbReference>
<accession>A0A212TJF9</accession>
<evidence type="ECO:0000313" key="2">
    <source>
        <dbReference type="EMBL" id="SNC66187.1"/>
    </source>
</evidence>
<name>A0A212TJF9_9BACT</name>
<keyword evidence="3" id="KW-1185">Reference proteome</keyword>
<evidence type="ECO:0000313" key="3">
    <source>
        <dbReference type="Proteomes" id="UP000198131"/>
    </source>
</evidence>
<gene>
    <name evidence="2" type="ORF">SAMN06265337_1527</name>
</gene>
<protein>
    <submittedName>
        <fullName evidence="2">Uncharacterized protein</fullName>
    </submittedName>
</protein>
<proteinExistence type="predicted"/>
<dbReference type="EMBL" id="FYEW01000001">
    <property type="protein sequence ID" value="SNC66187.1"/>
    <property type="molecule type" value="Genomic_DNA"/>
</dbReference>
<dbReference type="AlphaFoldDB" id="A0A212TJF9"/>
<feature type="chain" id="PRO_5012058319" evidence="1">
    <location>
        <begin position="29"/>
        <end position="207"/>
    </location>
</feature>
<reference evidence="3" key="1">
    <citation type="submission" date="2017-06" db="EMBL/GenBank/DDBJ databases">
        <authorList>
            <person name="Varghese N."/>
            <person name="Submissions S."/>
        </authorList>
    </citation>
    <scope>NUCLEOTIDE SEQUENCE [LARGE SCALE GENOMIC DNA]</scope>
    <source>
        <strain evidence="3">DSM 11116</strain>
    </source>
</reference>
<keyword evidence="1" id="KW-0732">Signal</keyword>
<feature type="signal peptide" evidence="1">
    <location>
        <begin position="1"/>
        <end position="28"/>
    </location>
</feature>
<organism evidence="2 3">
    <name type="scientific">Hymenobacter gelipurpurascens</name>
    <dbReference type="NCBI Taxonomy" id="89968"/>
    <lineage>
        <taxon>Bacteria</taxon>
        <taxon>Pseudomonadati</taxon>
        <taxon>Bacteroidota</taxon>
        <taxon>Cytophagia</taxon>
        <taxon>Cytophagales</taxon>
        <taxon>Hymenobacteraceae</taxon>
        <taxon>Hymenobacter</taxon>
    </lineage>
</organism>